<keyword evidence="1" id="KW-0378">Hydrolase</keyword>
<dbReference type="EC" id="5.6.2.3" evidence="1"/>
<dbReference type="GO" id="GO:0016787">
    <property type="term" value="F:hydrolase activity"/>
    <property type="evidence" value="ECO:0007669"/>
    <property type="project" value="UniProtKB-KW"/>
</dbReference>
<dbReference type="Pfam" id="PF05970">
    <property type="entry name" value="PIF1"/>
    <property type="match status" value="1"/>
</dbReference>
<dbReference type="GO" id="GO:0005524">
    <property type="term" value="F:ATP binding"/>
    <property type="evidence" value="ECO:0007669"/>
    <property type="project" value="UniProtKB-KW"/>
</dbReference>
<proteinExistence type="inferred from homology"/>
<name>A0AAV2YPJ0_9STRA</name>
<evidence type="ECO:0000313" key="4">
    <source>
        <dbReference type="Proteomes" id="UP001146120"/>
    </source>
</evidence>
<reference evidence="3" key="2">
    <citation type="journal article" date="2023" name="Microbiol Resour">
        <title>Decontamination and Annotation of the Draft Genome Sequence of the Oomycete Lagenidium giganteum ARSEF 373.</title>
        <authorList>
            <person name="Morgan W.R."/>
            <person name="Tartar A."/>
        </authorList>
    </citation>
    <scope>NUCLEOTIDE SEQUENCE</scope>
    <source>
        <strain evidence="3">ARSEF 373</strain>
    </source>
</reference>
<dbReference type="SUPFAM" id="SSF52540">
    <property type="entry name" value="P-loop containing nucleoside triphosphate hydrolases"/>
    <property type="match status" value="1"/>
</dbReference>
<keyword evidence="4" id="KW-1185">Reference proteome</keyword>
<dbReference type="GO" id="GO:0000723">
    <property type="term" value="P:telomere maintenance"/>
    <property type="evidence" value="ECO:0007669"/>
    <property type="project" value="InterPro"/>
</dbReference>
<comment type="catalytic activity">
    <reaction evidence="1">
        <text>ATP + H2O = ADP + phosphate + H(+)</text>
        <dbReference type="Rhea" id="RHEA:13065"/>
        <dbReference type="ChEBI" id="CHEBI:15377"/>
        <dbReference type="ChEBI" id="CHEBI:15378"/>
        <dbReference type="ChEBI" id="CHEBI:30616"/>
        <dbReference type="ChEBI" id="CHEBI:43474"/>
        <dbReference type="ChEBI" id="CHEBI:456216"/>
        <dbReference type="EC" id="5.6.2.3"/>
    </reaction>
</comment>
<evidence type="ECO:0000259" key="2">
    <source>
        <dbReference type="Pfam" id="PF05970"/>
    </source>
</evidence>
<dbReference type="Proteomes" id="UP001146120">
    <property type="component" value="Unassembled WGS sequence"/>
</dbReference>
<dbReference type="InterPro" id="IPR027417">
    <property type="entry name" value="P-loop_NTPase"/>
</dbReference>
<keyword evidence="1" id="KW-0547">Nucleotide-binding</keyword>
<gene>
    <name evidence="3" type="ORF">N0F65_011796</name>
</gene>
<reference evidence="3" key="1">
    <citation type="submission" date="2022-11" db="EMBL/GenBank/DDBJ databases">
        <authorList>
            <person name="Morgan W.R."/>
            <person name="Tartar A."/>
        </authorList>
    </citation>
    <scope>NUCLEOTIDE SEQUENCE</scope>
    <source>
        <strain evidence="3">ARSEF 373</strain>
    </source>
</reference>
<accession>A0AAV2YPJ0</accession>
<dbReference type="GO" id="GO:0006310">
    <property type="term" value="P:DNA recombination"/>
    <property type="evidence" value="ECO:0007669"/>
    <property type="project" value="UniProtKB-KW"/>
</dbReference>
<dbReference type="EMBL" id="DAKRPA010000163">
    <property type="protein sequence ID" value="DAZ96572.1"/>
    <property type="molecule type" value="Genomic_DNA"/>
</dbReference>
<dbReference type="PANTHER" id="PTHR10492:SF57">
    <property type="entry name" value="ATP-DEPENDENT DNA HELICASE"/>
    <property type="match status" value="1"/>
</dbReference>
<dbReference type="GO" id="GO:0043139">
    <property type="term" value="F:5'-3' DNA helicase activity"/>
    <property type="evidence" value="ECO:0007669"/>
    <property type="project" value="UniProtKB-EC"/>
</dbReference>
<dbReference type="PANTHER" id="PTHR10492">
    <property type="match status" value="1"/>
</dbReference>
<keyword evidence="1" id="KW-0347">Helicase</keyword>
<comment type="similarity">
    <text evidence="1">Belongs to the helicase family.</text>
</comment>
<keyword evidence="1" id="KW-0227">DNA damage</keyword>
<feature type="domain" description="DNA helicase Pif1-like DEAD-box helicase" evidence="2">
    <location>
        <begin position="1"/>
        <end position="58"/>
    </location>
</feature>
<sequence length="127" mass="14200">PFGGKTVIFGGDFRQTLPIVLRAGRADIVDACIKRSYMWQTVQVLKLTINMRIRVGNADGLNLSALHALRYGRVGYTKYDIDIPLEHQCSGSPVNDLIDEVFADLQHHQGDLEYLVSRANLCPKSSR</sequence>
<organism evidence="3 4">
    <name type="scientific">Lagenidium giganteum</name>
    <dbReference type="NCBI Taxonomy" id="4803"/>
    <lineage>
        <taxon>Eukaryota</taxon>
        <taxon>Sar</taxon>
        <taxon>Stramenopiles</taxon>
        <taxon>Oomycota</taxon>
        <taxon>Peronosporomycetes</taxon>
        <taxon>Pythiales</taxon>
        <taxon>Pythiaceae</taxon>
    </lineage>
</organism>
<evidence type="ECO:0000256" key="1">
    <source>
        <dbReference type="RuleBase" id="RU363044"/>
    </source>
</evidence>
<keyword evidence="1" id="KW-0233">DNA recombination</keyword>
<keyword evidence="1" id="KW-0234">DNA repair</keyword>
<dbReference type="InterPro" id="IPR010285">
    <property type="entry name" value="DNA_helicase_pif1-like_DEAD"/>
</dbReference>
<feature type="non-terminal residue" evidence="3">
    <location>
        <position position="1"/>
    </location>
</feature>
<keyword evidence="1" id="KW-0067">ATP-binding</keyword>
<comment type="cofactor">
    <cofactor evidence="1">
        <name>Mg(2+)</name>
        <dbReference type="ChEBI" id="CHEBI:18420"/>
    </cofactor>
</comment>
<dbReference type="GO" id="GO:0006281">
    <property type="term" value="P:DNA repair"/>
    <property type="evidence" value="ECO:0007669"/>
    <property type="project" value="UniProtKB-KW"/>
</dbReference>
<protein>
    <recommendedName>
        <fullName evidence="1">ATP-dependent DNA helicase</fullName>
        <ecNumber evidence="1">5.6.2.3</ecNumber>
    </recommendedName>
</protein>
<evidence type="ECO:0000313" key="3">
    <source>
        <dbReference type="EMBL" id="DAZ96572.1"/>
    </source>
</evidence>
<comment type="caution">
    <text evidence="3">The sequence shown here is derived from an EMBL/GenBank/DDBJ whole genome shotgun (WGS) entry which is preliminary data.</text>
</comment>
<dbReference type="AlphaFoldDB" id="A0AAV2YPJ0"/>